<evidence type="ECO:0000256" key="2">
    <source>
        <dbReference type="SAM" id="Phobius"/>
    </source>
</evidence>
<keyword evidence="4" id="KW-0560">Oxidoreductase</keyword>
<reference evidence="5" key="1">
    <citation type="journal article" date="2019" name="Int. J. Syst. Evol. Microbiol.">
        <title>The Global Catalogue of Microorganisms (GCM) 10K type strain sequencing project: providing services to taxonomists for standard genome sequencing and annotation.</title>
        <authorList>
            <consortium name="The Broad Institute Genomics Platform"/>
            <consortium name="The Broad Institute Genome Sequencing Center for Infectious Disease"/>
            <person name="Wu L."/>
            <person name="Ma J."/>
        </authorList>
    </citation>
    <scope>NUCLEOTIDE SEQUENCE [LARGE SCALE GENOMIC DNA]</scope>
    <source>
        <strain evidence="5">CGMCC 1.12237</strain>
    </source>
</reference>
<dbReference type="EMBL" id="JBHSMC010000014">
    <property type="protein sequence ID" value="MFC5465213.1"/>
    <property type="molecule type" value="Genomic_DNA"/>
</dbReference>
<evidence type="ECO:0000313" key="4">
    <source>
        <dbReference type="EMBL" id="MFC5465213.1"/>
    </source>
</evidence>
<organism evidence="4 5">
    <name type="scientific">Lederbergia graminis</name>
    <dbReference type="NCBI Taxonomy" id="735518"/>
    <lineage>
        <taxon>Bacteria</taxon>
        <taxon>Bacillati</taxon>
        <taxon>Bacillota</taxon>
        <taxon>Bacilli</taxon>
        <taxon>Bacillales</taxon>
        <taxon>Bacillaceae</taxon>
        <taxon>Lederbergia</taxon>
    </lineage>
</organism>
<dbReference type="PANTHER" id="PTHR19353:SF73">
    <property type="entry name" value="FATTY ACID DESATURASE"/>
    <property type="match status" value="1"/>
</dbReference>
<feature type="domain" description="Fatty acid desaturase" evidence="3">
    <location>
        <begin position="51"/>
        <end position="290"/>
    </location>
</feature>
<feature type="transmembrane region" description="Helical" evidence="2">
    <location>
        <begin position="207"/>
        <end position="226"/>
    </location>
</feature>
<dbReference type="EC" id="1.14.19.-" evidence="4"/>
<feature type="region of interest" description="Disordered" evidence="1">
    <location>
        <begin position="334"/>
        <end position="355"/>
    </location>
</feature>
<dbReference type="GO" id="GO:0016491">
    <property type="term" value="F:oxidoreductase activity"/>
    <property type="evidence" value="ECO:0007669"/>
    <property type="project" value="UniProtKB-KW"/>
</dbReference>
<protein>
    <submittedName>
        <fullName evidence="4">Fatty acid desaturase</fullName>
        <ecNumber evidence="4">1.14.19.-</ecNumber>
    </submittedName>
</protein>
<keyword evidence="5" id="KW-1185">Reference proteome</keyword>
<proteinExistence type="predicted"/>
<feature type="transmembrane region" description="Helical" evidence="2">
    <location>
        <begin position="184"/>
        <end position="201"/>
    </location>
</feature>
<dbReference type="Proteomes" id="UP001596147">
    <property type="component" value="Unassembled WGS sequence"/>
</dbReference>
<keyword evidence="2" id="KW-0472">Membrane</keyword>
<dbReference type="InterPro" id="IPR012171">
    <property type="entry name" value="Fatty_acid_desaturase"/>
</dbReference>
<feature type="transmembrane region" description="Helical" evidence="2">
    <location>
        <begin position="48"/>
        <end position="72"/>
    </location>
</feature>
<accession>A0ABW0LHW4</accession>
<evidence type="ECO:0000259" key="3">
    <source>
        <dbReference type="Pfam" id="PF00487"/>
    </source>
</evidence>
<comment type="caution">
    <text evidence="4">The sequence shown here is derived from an EMBL/GenBank/DDBJ whole genome shotgun (WGS) entry which is preliminary data.</text>
</comment>
<dbReference type="InterPro" id="IPR005804">
    <property type="entry name" value="FA_desaturase_dom"/>
</dbReference>
<keyword evidence="2" id="KW-0812">Transmembrane</keyword>
<dbReference type="CDD" id="cd03507">
    <property type="entry name" value="Delta12-FADS-like"/>
    <property type="match status" value="1"/>
</dbReference>
<sequence length="355" mass="41483">MSKQKIAELRKKVAPYEGPEIKASIRQMINTFLPFILLWFAAYQSLSISYWLSLVFAIIASGFVIRIFIIFHDCCHQSFFKGKKANKIVGTISGIITMFPYEKWKRSHSIHHATSSNLDKRGEGDIWIMTVEEYVEASFWGRLAYRFYRNPLVMFGLGPIYLFFVENRINRRGAKRKERFNTYLTNASIVALYALLCWLIGWQAFLLIQAPILFIAGSLGIWLFYVQHQFEDSYFENESEWDYVKAAVDGSSYYKLPKILQWVTGNIGYHHVHHLVPRVPNYNLEKAHESTPPLQKATTITLGTSLQSLRFRLFDQENKQFVNFKEIKHLLQQQKVKPNTNPKPKPSNKYSFQEK</sequence>
<feature type="transmembrane region" description="Helical" evidence="2">
    <location>
        <begin position="21"/>
        <end position="42"/>
    </location>
</feature>
<keyword evidence="2" id="KW-1133">Transmembrane helix</keyword>
<dbReference type="RefSeq" id="WP_144928656.1">
    <property type="nucleotide sequence ID" value="NZ_JBHSMC010000014.1"/>
</dbReference>
<evidence type="ECO:0000256" key="1">
    <source>
        <dbReference type="SAM" id="MobiDB-lite"/>
    </source>
</evidence>
<name>A0ABW0LHW4_9BACI</name>
<evidence type="ECO:0000313" key="5">
    <source>
        <dbReference type="Proteomes" id="UP001596147"/>
    </source>
</evidence>
<dbReference type="Pfam" id="PF00487">
    <property type="entry name" value="FA_desaturase"/>
    <property type="match status" value="1"/>
</dbReference>
<gene>
    <name evidence="4" type="ORF">ACFPM4_10680</name>
</gene>
<dbReference type="PANTHER" id="PTHR19353">
    <property type="entry name" value="FATTY ACID DESATURASE 2"/>
    <property type="match status" value="1"/>
</dbReference>